<dbReference type="OrthoDB" id="10057598at2759"/>
<proteinExistence type="predicted"/>
<keyword evidence="2" id="KW-1185">Reference proteome</keyword>
<evidence type="ECO:0000313" key="1">
    <source>
        <dbReference type="EMBL" id="TQV92499.1"/>
    </source>
</evidence>
<name>A0A545USP9_9HYPO</name>
<dbReference type="InterPro" id="IPR016084">
    <property type="entry name" value="Haem_Oase-like_multi-hlx"/>
</dbReference>
<organism evidence="1 2">
    <name type="scientific">Cordyceps javanica</name>
    <dbReference type="NCBI Taxonomy" id="43265"/>
    <lineage>
        <taxon>Eukaryota</taxon>
        <taxon>Fungi</taxon>
        <taxon>Dikarya</taxon>
        <taxon>Ascomycota</taxon>
        <taxon>Pezizomycotina</taxon>
        <taxon>Sordariomycetes</taxon>
        <taxon>Hypocreomycetidae</taxon>
        <taxon>Hypocreales</taxon>
        <taxon>Cordycipitaceae</taxon>
        <taxon>Cordyceps</taxon>
    </lineage>
</organism>
<comment type="caution">
    <text evidence="1">The sequence shown here is derived from an EMBL/GenBank/DDBJ whole genome shotgun (WGS) entry which is preliminary data.</text>
</comment>
<dbReference type="EMBL" id="SPUK01000015">
    <property type="protein sequence ID" value="TQV92499.1"/>
    <property type="molecule type" value="Genomic_DNA"/>
</dbReference>
<dbReference type="STRING" id="43265.A0A545USP9"/>
<accession>A0A545USP9</accession>
<dbReference type="Proteomes" id="UP000315783">
    <property type="component" value="Unassembled WGS sequence"/>
</dbReference>
<gene>
    <name evidence="1" type="ORF">IF1G_09017</name>
</gene>
<reference evidence="1 2" key="1">
    <citation type="journal article" date="2019" name="Appl. Microbiol. Biotechnol.">
        <title>Genome sequence of Isaria javanica and comparative genome analysis insights into family S53 peptidase evolution in fungal entomopathogens.</title>
        <authorList>
            <person name="Lin R."/>
            <person name="Zhang X."/>
            <person name="Xin B."/>
            <person name="Zou M."/>
            <person name="Gao Y."/>
            <person name="Qin F."/>
            <person name="Hu Q."/>
            <person name="Xie B."/>
            <person name="Cheng X."/>
        </authorList>
    </citation>
    <scope>NUCLEOTIDE SEQUENCE [LARGE SCALE GENOMIC DNA]</scope>
    <source>
        <strain evidence="1 2">IJ1G</strain>
    </source>
</reference>
<dbReference type="Pfam" id="PF14518">
    <property type="entry name" value="Haem_oxygenas_2"/>
    <property type="match status" value="1"/>
</dbReference>
<evidence type="ECO:0000313" key="2">
    <source>
        <dbReference type="Proteomes" id="UP000315783"/>
    </source>
</evidence>
<dbReference type="Gene3D" id="1.20.910.10">
    <property type="entry name" value="Heme oxygenase-like"/>
    <property type="match status" value="1"/>
</dbReference>
<dbReference type="SMART" id="SM01236">
    <property type="entry name" value="Haem_oxygenase_2"/>
    <property type="match status" value="1"/>
</dbReference>
<dbReference type="AlphaFoldDB" id="A0A545USP9"/>
<protein>
    <submittedName>
        <fullName evidence="1">Iron-containing redox enzyme</fullName>
    </submittedName>
</protein>
<sequence length="657" mass="73804">MDGFLRDTDERTLSEWTKYLERRKKGHGPELFTTAEEAKAWLVQQAPTKFVDGAWLGHMHKITTPFALRGVTKQVFQILSEELGDGDLDKHHVNLYRKLLHSIGCPLPNGHSVEFIHASELEQNGSRGIWAAAVGQLAISLFPDEFLPEILGFNMHFETVSLETMQVAHEIKSFGIDPYYFLIHITIDNADSGHTAMAAHAVRRYLDVVGQTESKEAVQQAWKRVQVGYIMSQTLENESRVINCEQKGSREQLDTLSIQVMDLFRSKALVSHSMHSQSRARIGSYGLHEWLDEIARSCLNDLHMLTTLSQARPWIYAGASSKSLLVREMSWGGRMFGAFTESEVTTICRWIDSLQPVFDPFLYWKFTQRQPVPCQRAAALLRDPTFHQPFLPNDTESHLGHTLDSHEAVEMVQKLDYGCAAELDKKLAAQTASLARLPDIIALWFAHLGLLENTINTPSRTTSPVYSRILRVLRAQSGFCVEGDIVAGMDEARRHSCTSLVDIGLELTEKLPGTTAASARPQTLQHVFLLVASHGQGEESLRLANNMLRWRARPIANLGFLLGVALASVDMKRAVWRAPDLLSQKSRRNLESILERESIHLIECARELQASDDALYRELLRGNPIDAVTSLGIITLLLHDYKALSLLKADYADLQLA</sequence>